<dbReference type="InterPro" id="IPR027268">
    <property type="entry name" value="Peptidase_M4/M1_CTD_sf"/>
</dbReference>
<dbReference type="Pfam" id="PF05299">
    <property type="entry name" value="Peptidase_M61"/>
    <property type="match status" value="1"/>
</dbReference>
<dbReference type="Gene3D" id="1.10.390.10">
    <property type="entry name" value="Neutral Protease Domain 2"/>
    <property type="match status" value="1"/>
</dbReference>
<name>A0ABR1P5Y7_DIAER</name>
<comment type="caution">
    <text evidence="2">The sequence shown here is derived from an EMBL/GenBank/DDBJ whole genome shotgun (WGS) entry which is preliminary data.</text>
</comment>
<dbReference type="Proteomes" id="UP001430848">
    <property type="component" value="Unassembled WGS sequence"/>
</dbReference>
<feature type="domain" description="Peptidase M61 catalytic" evidence="1">
    <location>
        <begin position="273"/>
        <end position="338"/>
    </location>
</feature>
<reference evidence="2 3" key="1">
    <citation type="submission" date="2024-02" db="EMBL/GenBank/DDBJ databases">
        <title>De novo assembly and annotation of 12 fungi associated with fruit tree decline syndrome in Ontario, Canada.</title>
        <authorList>
            <person name="Sulman M."/>
            <person name="Ellouze W."/>
            <person name="Ilyukhin E."/>
        </authorList>
    </citation>
    <scope>NUCLEOTIDE SEQUENCE [LARGE SCALE GENOMIC DNA]</scope>
    <source>
        <strain evidence="2 3">M169</strain>
    </source>
</reference>
<keyword evidence="3" id="KW-1185">Reference proteome</keyword>
<sequence>MAQGLPTIKIFITLNFEGTKATSLHVRLGIQEPNTTVNGTLVSLYLSQPLATTQNYDSRDIEASDASGKLTLSQQDDDDYRHYIAARPTKGDVVLSFTARPKLNPGKEEFYHMGAENDGKAIFGPGSGFLPMPKGGNYTFNLDWDLSKAPNGTRAVWSLGEGPSVTVAGPPRLVSESYFAVGRMQSFPPAGTSSNFTTYWFDDPPEDFNITETAIFTQKVFDHMREFFRDHDDTYRVFYRKSPPNQSTGAAANTRSFMFPLQDGNMDPKQTQAIVSHELVHNWVVASDTDGNNTSVEWYVEGAADFYSARLLFRYGMHTADQFLDQMNEFARDYYANPLINTNLEQGGDSEDWDFIHLPYQRGNMFLVRMDTLIRNKSNGTRSIDNVVQALLDRSRAQQGDRIEDILDLLVKEVGPEARAEFEDMYRGKTLVMPENSLGAGFTVEQVQIPRGDCSLATIDLCGPPVMITAYQWKRKSGVSNESCLI</sequence>
<dbReference type="InterPro" id="IPR007963">
    <property type="entry name" value="Peptidase_M61_catalytic"/>
</dbReference>
<dbReference type="SUPFAM" id="SSF55486">
    <property type="entry name" value="Metalloproteases ('zincins'), catalytic domain"/>
    <property type="match status" value="1"/>
</dbReference>
<gene>
    <name evidence="2" type="ORF">SLS63_007299</name>
</gene>
<evidence type="ECO:0000313" key="2">
    <source>
        <dbReference type="EMBL" id="KAK7727248.1"/>
    </source>
</evidence>
<protein>
    <recommendedName>
        <fullName evidence="1">Peptidase M61 catalytic domain-containing protein</fullName>
    </recommendedName>
</protein>
<evidence type="ECO:0000259" key="1">
    <source>
        <dbReference type="Pfam" id="PF05299"/>
    </source>
</evidence>
<accession>A0ABR1P5Y7</accession>
<proteinExistence type="predicted"/>
<evidence type="ECO:0000313" key="3">
    <source>
        <dbReference type="Proteomes" id="UP001430848"/>
    </source>
</evidence>
<dbReference type="EMBL" id="JAKNSF020000039">
    <property type="protein sequence ID" value="KAK7727248.1"/>
    <property type="molecule type" value="Genomic_DNA"/>
</dbReference>
<organism evidence="2 3">
    <name type="scientific">Diaporthe eres</name>
    <name type="common">Phomopsis oblonga</name>
    <dbReference type="NCBI Taxonomy" id="83184"/>
    <lineage>
        <taxon>Eukaryota</taxon>
        <taxon>Fungi</taxon>
        <taxon>Dikarya</taxon>
        <taxon>Ascomycota</taxon>
        <taxon>Pezizomycotina</taxon>
        <taxon>Sordariomycetes</taxon>
        <taxon>Sordariomycetidae</taxon>
        <taxon>Diaporthales</taxon>
        <taxon>Diaporthaceae</taxon>
        <taxon>Diaporthe</taxon>
        <taxon>Diaporthe eres species complex</taxon>
    </lineage>
</organism>